<evidence type="ECO:0000256" key="1">
    <source>
        <dbReference type="SAM" id="Phobius"/>
    </source>
</evidence>
<reference evidence="2" key="1">
    <citation type="journal article" date="2023" name="bioRxiv">
        <title>Improved chromosome-level genome assembly for marigold (Tagetes erecta).</title>
        <authorList>
            <person name="Jiang F."/>
            <person name="Yuan L."/>
            <person name="Wang S."/>
            <person name="Wang H."/>
            <person name="Xu D."/>
            <person name="Wang A."/>
            <person name="Fan W."/>
        </authorList>
    </citation>
    <scope>NUCLEOTIDE SEQUENCE</scope>
    <source>
        <strain evidence="2">WSJ</strain>
        <tissue evidence="2">Leaf</tissue>
    </source>
</reference>
<proteinExistence type="predicted"/>
<sequence length="249" mass="27140">MATARPLCFLKSDMNAAIPFPAKAAYRRPCIVNYRQSYAVPCVTTVRGVYRPNYWLQNKSFISSPMAASDDQYHRSPAGEEDDGFSILRSYGEFRTKLKKCADKQSLPMGVAIYASYFALKGFIVGYLVRSVDHWLVPVDVSEYKVLMGDYYPLFISIFTTPFIGARIAAVYLSCLKSIAYFVNRLIGSNTVIGAMAGGIGAGVAVALVAGMRGPIIIPVAVFVGLFSGLCRWVGGGPGPDPDEQVDEK</sequence>
<gene>
    <name evidence="2" type="ORF">QVD17_04595</name>
</gene>
<dbReference type="AlphaFoldDB" id="A0AAD8LAF7"/>
<feature type="transmembrane region" description="Helical" evidence="1">
    <location>
        <begin position="187"/>
        <end position="210"/>
    </location>
</feature>
<evidence type="ECO:0000313" key="3">
    <source>
        <dbReference type="Proteomes" id="UP001229421"/>
    </source>
</evidence>
<accession>A0AAD8LAF7</accession>
<keyword evidence="1" id="KW-0472">Membrane</keyword>
<keyword evidence="1" id="KW-0812">Transmembrane</keyword>
<dbReference type="Proteomes" id="UP001229421">
    <property type="component" value="Unassembled WGS sequence"/>
</dbReference>
<dbReference type="EMBL" id="JAUHHV010000001">
    <property type="protein sequence ID" value="KAK1438785.1"/>
    <property type="molecule type" value="Genomic_DNA"/>
</dbReference>
<feature type="transmembrane region" description="Helical" evidence="1">
    <location>
        <begin position="151"/>
        <end position="175"/>
    </location>
</feature>
<protein>
    <submittedName>
        <fullName evidence="2">Uncharacterized protein</fullName>
    </submittedName>
</protein>
<feature type="transmembrane region" description="Helical" evidence="1">
    <location>
        <begin position="216"/>
        <end position="235"/>
    </location>
</feature>
<organism evidence="2 3">
    <name type="scientific">Tagetes erecta</name>
    <name type="common">African marigold</name>
    <dbReference type="NCBI Taxonomy" id="13708"/>
    <lineage>
        <taxon>Eukaryota</taxon>
        <taxon>Viridiplantae</taxon>
        <taxon>Streptophyta</taxon>
        <taxon>Embryophyta</taxon>
        <taxon>Tracheophyta</taxon>
        <taxon>Spermatophyta</taxon>
        <taxon>Magnoliopsida</taxon>
        <taxon>eudicotyledons</taxon>
        <taxon>Gunneridae</taxon>
        <taxon>Pentapetalae</taxon>
        <taxon>asterids</taxon>
        <taxon>campanulids</taxon>
        <taxon>Asterales</taxon>
        <taxon>Asteraceae</taxon>
        <taxon>Asteroideae</taxon>
        <taxon>Heliantheae alliance</taxon>
        <taxon>Tageteae</taxon>
        <taxon>Tagetes</taxon>
    </lineage>
</organism>
<name>A0AAD8LAF7_TARER</name>
<comment type="caution">
    <text evidence="2">The sequence shown here is derived from an EMBL/GenBank/DDBJ whole genome shotgun (WGS) entry which is preliminary data.</text>
</comment>
<keyword evidence="1" id="KW-1133">Transmembrane helix</keyword>
<keyword evidence="3" id="KW-1185">Reference proteome</keyword>
<evidence type="ECO:0000313" key="2">
    <source>
        <dbReference type="EMBL" id="KAK1438785.1"/>
    </source>
</evidence>
<feature type="transmembrane region" description="Helical" evidence="1">
    <location>
        <begin position="107"/>
        <end position="129"/>
    </location>
</feature>